<dbReference type="RefSeq" id="WP_144310886.1">
    <property type="nucleotide sequence ID" value="NZ_VMNK01000017.1"/>
</dbReference>
<proteinExistence type="predicted"/>
<reference evidence="3 4" key="1">
    <citation type="submission" date="2019-07" db="EMBL/GenBank/DDBJ databases">
        <title>The pathways for chlorine oxyanion respiration interact through the shared metabolite chlorate.</title>
        <authorList>
            <person name="Barnum T.P."/>
            <person name="Cheng Y."/>
            <person name="Hill K.A."/>
            <person name="Lucas L.N."/>
            <person name="Carlson H.K."/>
            <person name="Coates J.D."/>
        </authorList>
    </citation>
    <scope>NUCLEOTIDE SEQUENCE [LARGE SCALE GENOMIC DNA]</scope>
    <source>
        <strain evidence="3 4">SFB-3</strain>
    </source>
</reference>
<evidence type="ECO:0000259" key="1">
    <source>
        <dbReference type="PROSITE" id="PS50883"/>
    </source>
</evidence>
<accession>A0A557QHC7</accession>
<dbReference type="SMART" id="SM00052">
    <property type="entry name" value="EAL"/>
    <property type="match status" value="1"/>
</dbReference>
<dbReference type="PROSITE" id="PS50887">
    <property type="entry name" value="GGDEF"/>
    <property type="match status" value="1"/>
</dbReference>
<evidence type="ECO:0000259" key="2">
    <source>
        <dbReference type="PROSITE" id="PS50887"/>
    </source>
</evidence>
<dbReference type="Pfam" id="PF00990">
    <property type="entry name" value="GGDEF"/>
    <property type="match status" value="1"/>
</dbReference>
<evidence type="ECO:0000313" key="3">
    <source>
        <dbReference type="EMBL" id="TVO52316.1"/>
    </source>
</evidence>
<organism evidence="3 4">
    <name type="scientific">Denitromonas halophila</name>
    <dbReference type="NCBI Taxonomy" id="1629404"/>
    <lineage>
        <taxon>Bacteria</taxon>
        <taxon>Pseudomonadati</taxon>
        <taxon>Pseudomonadota</taxon>
        <taxon>Betaproteobacteria</taxon>
        <taxon>Rhodocyclales</taxon>
        <taxon>Zoogloeaceae</taxon>
        <taxon>Denitromonas</taxon>
    </lineage>
</organism>
<dbReference type="InterPro" id="IPR029787">
    <property type="entry name" value="Nucleotide_cyclase"/>
</dbReference>
<gene>
    <name evidence="3" type="ORF">FHP91_17970</name>
</gene>
<dbReference type="OrthoDB" id="9813903at2"/>
<dbReference type="SMART" id="SM00267">
    <property type="entry name" value="GGDEF"/>
    <property type="match status" value="1"/>
</dbReference>
<dbReference type="AlphaFoldDB" id="A0A557QHC7"/>
<evidence type="ECO:0000313" key="4">
    <source>
        <dbReference type="Proteomes" id="UP000319502"/>
    </source>
</evidence>
<dbReference type="SUPFAM" id="SSF141868">
    <property type="entry name" value="EAL domain-like"/>
    <property type="match status" value="1"/>
</dbReference>
<dbReference type="EMBL" id="VMNK01000017">
    <property type="protein sequence ID" value="TVO52316.1"/>
    <property type="molecule type" value="Genomic_DNA"/>
</dbReference>
<name>A0A557QHC7_9RHOO</name>
<dbReference type="Pfam" id="PF00563">
    <property type="entry name" value="EAL"/>
    <property type="match status" value="1"/>
</dbReference>
<dbReference type="CDD" id="cd01948">
    <property type="entry name" value="EAL"/>
    <property type="match status" value="1"/>
</dbReference>
<dbReference type="InterPro" id="IPR001633">
    <property type="entry name" value="EAL_dom"/>
</dbReference>
<dbReference type="InterPro" id="IPR046342">
    <property type="entry name" value="CBS_dom_sf"/>
</dbReference>
<sequence length="598" mass="64969">MTPARFNPIHAKRIQPLIEGDGLHFVFQPIVGLKAGDVYAYEALVRGPANTAFATPDALLYAARQAGMTELFEQRCCELAIEAFARQRLSGKLFLNVSAPTLQRIAVGAGGHVLQLAREVGVAPERLVFELTEHERVEDIAALEAAVATLRAEGPQLAIDDFGDGRSSLRLWSQLNPEVVKIDRYFVHEVHRDSRKLEVLRTVMGLAKAFGTPLVVEGVETAEELAVVRDLGCRFAQGFFLARPQAEPPRVLSEAVMAVLRSSKLAVLPSAPQHADPLLTVDALRIAAPTVTASQTCQGVLRLFSAHPALHAVAVLEGETPIGLIHRQMFVDQLARPFHSDLFGRRSCTLFMNAEPLRVDRASTIDSLVSVLMGENQGYLSEGFILTDGGRYAGLATGDGLVRAVTERRIEAARLANPLTCLPGNLPITAHIRRLLDARADFAAAYFDLNNFKPYNDRYGYWRGDEMIKLAASAISAQCDKTCDFLGHVGGDDFVVLFQSADWAARCRAVISSFGEKAPSLYDDAERAQGGLDAEDRRGFKAFFPITSLSVGVVVIPRDCQRDPEAIASAAAAAKKVAKGRPDYFHVLPAEVCCAEAA</sequence>
<dbReference type="Gene3D" id="3.30.70.270">
    <property type="match status" value="1"/>
</dbReference>
<dbReference type="CDD" id="cd04598">
    <property type="entry name" value="CBS_pair_GGDEF_EAL"/>
    <property type="match status" value="1"/>
</dbReference>
<dbReference type="InterPro" id="IPR050706">
    <property type="entry name" value="Cyclic-di-GMP_PDE-like"/>
</dbReference>
<dbReference type="InterPro" id="IPR000160">
    <property type="entry name" value="GGDEF_dom"/>
</dbReference>
<dbReference type="PROSITE" id="PS50883">
    <property type="entry name" value="EAL"/>
    <property type="match status" value="1"/>
</dbReference>
<dbReference type="SUPFAM" id="SSF55073">
    <property type="entry name" value="Nucleotide cyclase"/>
    <property type="match status" value="1"/>
</dbReference>
<dbReference type="PANTHER" id="PTHR33121:SF76">
    <property type="entry name" value="SIGNALING PROTEIN"/>
    <property type="match status" value="1"/>
</dbReference>
<protein>
    <submittedName>
        <fullName evidence="3">EAL domain-containing protein</fullName>
    </submittedName>
</protein>
<keyword evidence="4" id="KW-1185">Reference proteome</keyword>
<dbReference type="InterPro" id="IPR043128">
    <property type="entry name" value="Rev_trsase/Diguanyl_cyclase"/>
</dbReference>
<dbReference type="GO" id="GO:0071111">
    <property type="term" value="F:cyclic-guanylate-specific phosphodiesterase activity"/>
    <property type="evidence" value="ECO:0007669"/>
    <property type="project" value="InterPro"/>
</dbReference>
<feature type="domain" description="GGDEF" evidence="2">
    <location>
        <begin position="440"/>
        <end position="589"/>
    </location>
</feature>
<dbReference type="InterPro" id="IPR035919">
    <property type="entry name" value="EAL_sf"/>
</dbReference>
<feature type="domain" description="EAL" evidence="1">
    <location>
        <begin position="7"/>
        <end position="258"/>
    </location>
</feature>
<dbReference type="PANTHER" id="PTHR33121">
    <property type="entry name" value="CYCLIC DI-GMP PHOSPHODIESTERASE PDEF"/>
    <property type="match status" value="1"/>
</dbReference>
<dbReference type="SUPFAM" id="SSF54631">
    <property type="entry name" value="CBS-domain pair"/>
    <property type="match status" value="1"/>
</dbReference>
<dbReference type="NCBIfam" id="TIGR00254">
    <property type="entry name" value="GGDEF"/>
    <property type="match status" value="1"/>
</dbReference>
<dbReference type="Proteomes" id="UP000319502">
    <property type="component" value="Unassembled WGS sequence"/>
</dbReference>
<dbReference type="Gene3D" id="3.20.20.450">
    <property type="entry name" value="EAL domain"/>
    <property type="match status" value="1"/>
</dbReference>
<comment type="caution">
    <text evidence="3">The sequence shown here is derived from an EMBL/GenBank/DDBJ whole genome shotgun (WGS) entry which is preliminary data.</text>
</comment>